<dbReference type="SUPFAM" id="SSF53756">
    <property type="entry name" value="UDP-Glycosyltransferase/glycogen phosphorylase"/>
    <property type="match status" value="1"/>
</dbReference>
<dbReference type="SUPFAM" id="SSF53448">
    <property type="entry name" value="Nucleotide-diphospho-sugar transferases"/>
    <property type="match status" value="1"/>
</dbReference>
<keyword evidence="1" id="KW-0812">Transmembrane</keyword>
<name>A0A369PR05_9SPHI</name>
<proteinExistence type="predicted"/>
<dbReference type="RefSeq" id="WP_115404508.1">
    <property type="nucleotide sequence ID" value="NZ_QPKV01000010.1"/>
</dbReference>
<dbReference type="PANTHER" id="PTHR43179:SF7">
    <property type="entry name" value="RHAMNOSYLTRANSFERASE WBBL"/>
    <property type="match status" value="1"/>
</dbReference>
<gene>
    <name evidence="3" type="ORF">DU508_19810</name>
</gene>
<keyword evidence="3" id="KW-0808">Transferase</keyword>
<keyword evidence="1" id="KW-0472">Membrane</keyword>
<evidence type="ECO:0000259" key="2">
    <source>
        <dbReference type="Pfam" id="PF00535"/>
    </source>
</evidence>
<accession>A0A369PR05</accession>
<sequence>MKVYKWIDKFNTKNNRKIITKYNLGISSGHKSAYFYLNPKFYLKYLLRLLLVLLSAITFHKKSYQTFYKLVSEKYSPFYLAKGFNFVQNKFFDILSTLFGYRYFISEAILPLLPEDKILIKQISFIANNNPLVSIVIPVFNNLAYTYNCLLALSNNVPPSLSYEVIIVDDCSSDATETFFRSNSRGINYIRNDINSGFLISSNIGADKALGKYVCFLNNDTQVSINWLQNLLLPFTDEHVGLVGSKLIYANGFLQEAGGFVFSDANAANYGNNHDPEHPLYNFIREVDYCSGASILIKNTDLQKLNYFDRRYIPAYYEDTDLCLSVKHVLNKKVIYQPLSELIHFEGISSGRDIEKHPVKRFQAINKDKFAQKWRNHLVNYPQLNDISSALAINQKNKTILIIDDTIPEADKDSGSVRLVHIIEILISLNYHVIFVPNDGLKKNGYFEKLTNIGVEVLYRFPNRNSMINLLLNKLDLIDVAWICKPQNNKEFEFLFSYNSKMKWIYDTIDLHFVREEREAALLNDAKIKQSASETKEQELAFAKAADITIAITTDEKEILQHYGIKKTVVIPNIHIAQENKHFVPFEERSGLIFIGGYAHKPNIDAVIYLSNEIMPLVWLKNPTIKLTLLGSNPSKEVMDLASEKIEVTGYVEDVSGYFNNSRVFVAPLRFGAGMKGKIGQSLSFALPIVTSEIGAEGIGLVQGRDYLLAATADEFASHILRLYEDKTLWNDISNASKELIKSYHPDRIKPVINSILS</sequence>
<reference evidence="3 4" key="1">
    <citation type="submission" date="2018-07" db="EMBL/GenBank/DDBJ databases">
        <title>Pedobacter sp. nov., isolated from soil.</title>
        <authorList>
            <person name="Zhou L.Y."/>
            <person name="Du Z.J."/>
        </authorList>
    </citation>
    <scope>NUCLEOTIDE SEQUENCE [LARGE SCALE GENOMIC DNA]</scope>
    <source>
        <strain evidence="3 4">JDX94</strain>
    </source>
</reference>
<dbReference type="AlphaFoldDB" id="A0A369PR05"/>
<dbReference type="InterPro" id="IPR001173">
    <property type="entry name" value="Glyco_trans_2-like"/>
</dbReference>
<dbReference type="Gene3D" id="3.40.50.2000">
    <property type="entry name" value="Glycogen Phosphorylase B"/>
    <property type="match status" value="1"/>
</dbReference>
<dbReference type="Proteomes" id="UP000253961">
    <property type="component" value="Unassembled WGS sequence"/>
</dbReference>
<organism evidence="3 4">
    <name type="scientific">Pedobacter chinensis</name>
    <dbReference type="NCBI Taxonomy" id="2282421"/>
    <lineage>
        <taxon>Bacteria</taxon>
        <taxon>Pseudomonadati</taxon>
        <taxon>Bacteroidota</taxon>
        <taxon>Sphingobacteriia</taxon>
        <taxon>Sphingobacteriales</taxon>
        <taxon>Sphingobacteriaceae</taxon>
        <taxon>Pedobacter</taxon>
    </lineage>
</organism>
<dbReference type="Pfam" id="PF00535">
    <property type="entry name" value="Glycos_transf_2"/>
    <property type="match status" value="1"/>
</dbReference>
<keyword evidence="4" id="KW-1185">Reference proteome</keyword>
<protein>
    <submittedName>
        <fullName evidence="3">Glycosyltransferase</fullName>
    </submittedName>
</protein>
<keyword evidence="1" id="KW-1133">Transmembrane helix</keyword>
<dbReference type="Gene3D" id="3.90.550.10">
    <property type="entry name" value="Spore Coat Polysaccharide Biosynthesis Protein SpsA, Chain A"/>
    <property type="match status" value="1"/>
</dbReference>
<dbReference type="OrthoDB" id="9807209at2"/>
<dbReference type="InterPro" id="IPR029044">
    <property type="entry name" value="Nucleotide-diphossugar_trans"/>
</dbReference>
<dbReference type="PANTHER" id="PTHR43179">
    <property type="entry name" value="RHAMNOSYLTRANSFERASE WBBL"/>
    <property type="match status" value="1"/>
</dbReference>
<dbReference type="CDD" id="cd03801">
    <property type="entry name" value="GT4_PimA-like"/>
    <property type="match status" value="1"/>
</dbReference>
<evidence type="ECO:0000313" key="3">
    <source>
        <dbReference type="EMBL" id="RDC54752.1"/>
    </source>
</evidence>
<dbReference type="GO" id="GO:0016740">
    <property type="term" value="F:transferase activity"/>
    <property type="evidence" value="ECO:0007669"/>
    <property type="project" value="UniProtKB-KW"/>
</dbReference>
<dbReference type="EMBL" id="QPKV01000010">
    <property type="protein sequence ID" value="RDC54752.1"/>
    <property type="molecule type" value="Genomic_DNA"/>
</dbReference>
<feature type="transmembrane region" description="Helical" evidence="1">
    <location>
        <begin position="41"/>
        <end position="59"/>
    </location>
</feature>
<evidence type="ECO:0000313" key="4">
    <source>
        <dbReference type="Proteomes" id="UP000253961"/>
    </source>
</evidence>
<evidence type="ECO:0000256" key="1">
    <source>
        <dbReference type="SAM" id="Phobius"/>
    </source>
</evidence>
<feature type="domain" description="Glycosyltransferase 2-like" evidence="2">
    <location>
        <begin position="134"/>
        <end position="246"/>
    </location>
</feature>
<dbReference type="Pfam" id="PF13692">
    <property type="entry name" value="Glyco_trans_1_4"/>
    <property type="match status" value="1"/>
</dbReference>
<comment type="caution">
    <text evidence="3">The sequence shown here is derived from an EMBL/GenBank/DDBJ whole genome shotgun (WGS) entry which is preliminary data.</text>
</comment>